<sequence>MLSLSCLYICLQFLNFSIHSRNIGFQLLHTFTSLWIARIEQRPQVPLVTLRSAFAASVSRDPDIEQTIDAQIQTQIDGMIGPFDKDRKWHTCNTDDIVTGRRYNWKRVLEYFEAAVSTVATFFQYFTN</sequence>
<accession>A0A8H2HZ35</accession>
<proteinExistence type="predicted"/>
<comment type="caution">
    <text evidence="1">The sequence shown here is derived from an EMBL/GenBank/DDBJ whole genome shotgun (WGS) entry which is preliminary data.</text>
</comment>
<gene>
    <name evidence="1" type="ORF">EYR41_000920</name>
</gene>
<evidence type="ECO:0000313" key="2">
    <source>
        <dbReference type="Proteomes" id="UP000297595"/>
    </source>
</evidence>
<evidence type="ECO:0000313" key="1">
    <source>
        <dbReference type="EMBL" id="TGJ73847.1"/>
    </source>
</evidence>
<name>A0A8H2HZ35_ORBOL</name>
<dbReference type="Proteomes" id="UP000297595">
    <property type="component" value="Unassembled WGS sequence"/>
</dbReference>
<protein>
    <submittedName>
        <fullName evidence="1">Uncharacterized protein</fullName>
    </submittedName>
</protein>
<dbReference type="AlphaFoldDB" id="A0A8H2HZ35"/>
<reference evidence="1 2" key="1">
    <citation type="submission" date="2019-03" db="EMBL/GenBank/DDBJ databases">
        <title>Nematode-trapping fungi genome.</title>
        <authorList>
            <person name="Vidal-Diez De Ulzurrun G."/>
        </authorList>
    </citation>
    <scope>NUCLEOTIDE SEQUENCE [LARGE SCALE GENOMIC DNA]</scope>
    <source>
        <strain evidence="1 2">TWF154</strain>
    </source>
</reference>
<dbReference type="EMBL" id="SOZJ01000001">
    <property type="protein sequence ID" value="TGJ73847.1"/>
    <property type="molecule type" value="Genomic_DNA"/>
</dbReference>
<organism evidence="1 2">
    <name type="scientific">Orbilia oligospora</name>
    <name type="common">Nematode-trapping fungus</name>
    <name type="synonym">Arthrobotrys oligospora</name>
    <dbReference type="NCBI Taxonomy" id="2813651"/>
    <lineage>
        <taxon>Eukaryota</taxon>
        <taxon>Fungi</taxon>
        <taxon>Dikarya</taxon>
        <taxon>Ascomycota</taxon>
        <taxon>Pezizomycotina</taxon>
        <taxon>Orbiliomycetes</taxon>
        <taxon>Orbiliales</taxon>
        <taxon>Orbiliaceae</taxon>
        <taxon>Orbilia</taxon>
    </lineage>
</organism>